<proteinExistence type="predicted"/>
<dbReference type="PROSITE" id="PS51257">
    <property type="entry name" value="PROKAR_LIPOPROTEIN"/>
    <property type="match status" value="1"/>
</dbReference>
<dbReference type="RefSeq" id="WP_086277422.1">
    <property type="nucleotide sequence ID" value="NZ_CP147248.1"/>
</dbReference>
<accession>A0ABZ2T7R5</accession>
<reference evidence="2" key="1">
    <citation type="submission" date="2017-05" db="EMBL/GenBank/DDBJ databases">
        <title>The Genome Sequence of EEnterococcus faecalis 9F2_4866.</title>
        <authorList>
            <consortium name="The Broad Institute Genomics Platform"/>
            <consortium name="The Broad Institute Genomic Center for Infectious Diseases"/>
            <person name="Earl A."/>
            <person name="Manson A."/>
            <person name="Schwartman J."/>
            <person name="Gilmore M."/>
            <person name="Abouelleil A."/>
            <person name="Cao P."/>
            <person name="Chapman S."/>
            <person name="Cusick C."/>
            <person name="Shea T."/>
            <person name="Young S."/>
            <person name="Neafsey D."/>
            <person name="Nusbaum C."/>
            <person name="Birren B."/>
        </authorList>
    </citation>
    <scope>NUCLEOTIDE SEQUENCE [LARGE SCALE GENOMIC DNA]</scope>
    <source>
        <strain evidence="2">12C11_DIV0727</strain>
    </source>
</reference>
<evidence type="ECO:0000313" key="2">
    <source>
        <dbReference type="Proteomes" id="UP000195080"/>
    </source>
</evidence>
<protein>
    <recommendedName>
        <fullName evidence="3">Lipoprotein</fullName>
    </recommendedName>
</protein>
<gene>
    <name evidence="1" type="ORF">A5866_002426</name>
</gene>
<dbReference type="Proteomes" id="UP000195080">
    <property type="component" value="Chromosome"/>
</dbReference>
<evidence type="ECO:0000313" key="1">
    <source>
        <dbReference type="EMBL" id="WYJ87330.1"/>
    </source>
</evidence>
<evidence type="ECO:0008006" key="3">
    <source>
        <dbReference type="Google" id="ProtNLM"/>
    </source>
</evidence>
<sequence>MKKVPAIVIFCLLFLVGCKTGIEKNISEQKNDGANWSKKRTNLFSSLDYPELSKIEANKLMKEKFDLTMPLFFERSLALTQETLLLETPVQYAIKSEAENLTIRGIVIGKKTTDPNYTGLAEAHFQVNQQKQQVYLTKQSIVIQCSASDNKLQGETVRLLLRRLGEAMELPDLDQVMKQAEQKMAQTKDEGSSQMIEIYNDSETAKKQQSTSRILTIFYDENNMVKEIDGLISIE</sequence>
<name>A0ABZ2T7R5_9ENTE</name>
<keyword evidence="2" id="KW-1185">Reference proteome</keyword>
<dbReference type="EMBL" id="CP147248">
    <property type="protein sequence ID" value="WYJ87330.1"/>
    <property type="molecule type" value="Genomic_DNA"/>
</dbReference>
<organism evidence="1 2">
    <name type="scientific">Candidatus Enterococcus lemimoniae</name>
    <dbReference type="NCBI Taxonomy" id="1834167"/>
    <lineage>
        <taxon>Bacteria</taxon>
        <taxon>Bacillati</taxon>
        <taxon>Bacillota</taxon>
        <taxon>Bacilli</taxon>
        <taxon>Lactobacillales</taxon>
        <taxon>Enterococcaceae</taxon>
        <taxon>Enterococcus</taxon>
    </lineage>
</organism>